<accession>K9U2N1</accession>
<dbReference type="EMBL" id="CP003597">
    <property type="protein sequence ID" value="AFY89090.1"/>
    <property type="molecule type" value="Genomic_DNA"/>
</dbReference>
<dbReference type="eggNOG" id="COG1409">
    <property type="taxonomic scope" value="Bacteria"/>
</dbReference>
<sequence length="231" mass="25637">MPTQKSSSTPTRRDFLFGFGGMALAASFGGLTQLTALAQSSPPKSATQPFRFVFLSDIHLRKDLRSPQGMAAALDAVERLSPKPAFIVTGGDLCHDLRSQGLKEANETANLFVKIWQEHTKLPTYHSLGNHDPAGWSSETFPQKHPQFGMKLLMDKLGMKSLSYSFNHNNWHFVVLDNIHLTAPGEFVGEFTEKQLAFLRQDLTQHAKQPTMIFCHVPPVTATEFLGGRAE</sequence>
<gene>
    <name evidence="2" type="ORF">Chro_3642</name>
</gene>
<dbReference type="Gene3D" id="3.60.21.10">
    <property type="match status" value="1"/>
</dbReference>
<keyword evidence="3" id="KW-1185">Reference proteome</keyword>
<reference evidence="2 3" key="1">
    <citation type="submission" date="2012-06" db="EMBL/GenBank/DDBJ databases">
        <title>Finished chromosome of genome of Chroococcidiopsis thermalis PCC 7203.</title>
        <authorList>
            <consortium name="US DOE Joint Genome Institute"/>
            <person name="Gugger M."/>
            <person name="Coursin T."/>
            <person name="Rippka R."/>
            <person name="Tandeau De Marsac N."/>
            <person name="Huntemann M."/>
            <person name="Wei C.-L."/>
            <person name="Han J."/>
            <person name="Detter J.C."/>
            <person name="Han C."/>
            <person name="Tapia R."/>
            <person name="Davenport K."/>
            <person name="Daligault H."/>
            <person name="Erkkila T."/>
            <person name="Gu W."/>
            <person name="Munk A.C.C."/>
            <person name="Teshima H."/>
            <person name="Xu Y."/>
            <person name="Chain P."/>
            <person name="Chen A."/>
            <person name="Krypides N."/>
            <person name="Mavromatis K."/>
            <person name="Markowitz V."/>
            <person name="Szeto E."/>
            <person name="Ivanova N."/>
            <person name="Mikhailova N."/>
            <person name="Ovchinnikova G."/>
            <person name="Pagani I."/>
            <person name="Pati A."/>
            <person name="Goodwin L."/>
            <person name="Peters L."/>
            <person name="Pitluck S."/>
            <person name="Woyke T."/>
            <person name="Kerfeld C."/>
        </authorList>
    </citation>
    <scope>NUCLEOTIDE SEQUENCE [LARGE SCALE GENOMIC DNA]</scope>
    <source>
        <strain evidence="2 3">PCC 7203</strain>
    </source>
</reference>
<dbReference type="InterPro" id="IPR029052">
    <property type="entry name" value="Metallo-depent_PP-like"/>
</dbReference>
<evidence type="ECO:0000313" key="2">
    <source>
        <dbReference type="EMBL" id="AFY89090.1"/>
    </source>
</evidence>
<dbReference type="KEGG" id="cthe:Chro_3642"/>
<dbReference type="AlphaFoldDB" id="K9U2N1"/>
<dbReference type="Proteomes" id="UP000010384">
    <property type="component" value="Chromosome"/>
</dbReference>
<evidence type="ECO:0000259" key="1">
    <source>
        <dbReference type="Pfam" id="PF00149"/>
    </source>
</evidence>
<dbReference type="InterPro" id="IPR004843">
    <property type="entry name" value="Calcineurin-like_PHP"/>
</dbReference>
<dbReference type="PANTHER" id="PTHR43143:SF1">
    <property type="entry name" value="SERINE_THREONINE-PROTEIN PHOSPHATASE CPPED1"/>
    <property type="match status" value="1"/>
</dbReference>
<dbReference type="RefSeq" id="WP_015155634.1">
    <property type="nucleotide sequence ID" value="NC_019695.1"/>
</dbReference>
<organism evidence="2 3">
    <name type="scientific">Chroococcidiopsis thermalis (strain PCC 7203)</name>
    <dbReference type="NCBI Taxonomy" id="251229"/>
    <lineage>
        <taxon>Bacteria</taxon>
        <taxon>Bacillati</taxon>
        <taxon>Cyanobacteriota</taxon>
        <taxon>Cyanophyceae</taxon>
        <taxon>Chroococcidiopsidales</taxon>
        <taxon>Chroococcidiopsidaceae</taxon>
        <taxon>Chroococcidiopsis</taxon>
    </lineage>
</organism>
<evidence type="ECO:0000313" key="3">
    <source>
        <dbReference type="Proteomes" id="UP000010384"/>
    </source>
</evidence>
<proteinExistence type="predicted"/>
<dbReference type="PANTHER" id="PTHR43143">
    <property type="entry name" value="METALLOPHOSPHOESTERASE, CALCINEURIN SUPERFAMILY"/>
    <property type="match status" value="1"/>
</dbReference>
<dbReference type="STRING" id="251229.Chro_3642"/>
<dbReference type="InterPro" id="IPR006311">
    <property type="entry name" value="TAT_signal"/>
</dbReference>
<protein>
    <recommendedName>
        <fullName evidence="1">Calcineurin-like phosphoesterase domain-containing protein</fullName>
    </recommendedName>
</protein>
<dbReference type="Pfam" id="PF00149">
    <property type="entry name" value="Metallophos"/>
    <property type="match status" value="1"/>
</dbReference>
<dbReference type="InterPro" id="IPR051918">
    <property type="entry name" value="STPP_CPPED1"/>
</dbReference>
<dbReference type="InParanoid" id="K9U2N1"/>
<name>K9U2N1_CHRTP</name>
<dbReference type="GO" id="GO:0016787">
    <property type="term" value="F:hydrolase activity"/>
    <property type="evidence" value="ECO:0007669"/>
    <property type="project" value="InterPro"/>
</dbReference>
<dbReference type="SUPFAM" id="SSF56300">
    <property type="entry name" value="Metallo-dependent phosphatases"/>
    <property type="match status" value="1"/>
</dbReference>
<dbReference type="HOGENOM" id="CLU_076058_0_0_3"/>
<feature type="domain" description="Calcineurin-like phosphoesterase" evidence="1">
    <location>
        <begin position="50"/>
        <end position="219"/>
    </location>
</feature>
<dbReference type="OrthoDB" id="651281at2"/>
<dbReference type="PROSITE" id="PS51318">
    <property type="entry name" value="TAT"/>
    <property type="match status" value="1"/>
</dbReference>